<evidence type="ECO:0000256" key="2">
    <source>
        <dbReference type="ARBA" id="ARBA00022491"/>
    </source>
</evidence>
<keyword evidence="7" id="KW-1185">Reference proteome</keyword>
<evidence type="ECO:0000313" key="6">
    <source>
        <dbReference type="EMBL" id="KAL1205945.1"/>
    </source>
</evidence>
<accession>A0ABD1B1X3</accession>
<feature type="compositionally biased region" description="Low complexity" evidence="5">
    <location>
        <begin position="1"/>
        <end position="15"/>
    </location>
</feature>
<dbReference type="Pfam" id="PF02671">
    <property type="entry name" value="PAH"/>
    <property type="match status" value="1"/>
</dbReference>
<evidence type="ECO:0000256" key="1">
    <source>
        <dbReference type="ARBA" id="ARBA00004123"/>
    </source>
</evidence>
<name>A0ABD1B1X3_CARAN</name>
<reference evidence="6 7" key="1">
    <citation type="submission" date="2024-04" db="EMBL/GenBank/DDBJ databases">
        <title>Genome assembly C_amara_ONT_v2.</title>
        <authorList>
            <person name="Yant L."/>
            <person name="Moore C."/>
            <person name="Slenker M."/>
        </authorList>
    </citation>
    <scope>NUCLEOTIDE SEQUENCE [LARGE SCALE GENOMIC DNA]</scope>
    <source>
        <tissue evidence="6">Leaf</tissue>
    </source>
</reference>
<dbReference type="EMBL" id="JBANAX010000510">
    <property type="protein sequence ID" value="KAL1205945.1"/>
    <property type="molecule type" value="Genomic_DNA"/>
</dbReference>
<dbReference type="InterPro" id="IPR036600">
    <property type="entry name" value="PAH_sf"/>
</dbReference>
<comment type="caution">
    <text evidence="6">The sequence shown here is derived from an EMBL/GenBank/DDBJ whole genome shotgun (WGS) entry which is preliminary data.</text>
</comment>
<evidence type="ECO:0000256" key="3">
    <source>
        <dbReference type="ARBA" id="ARBA00023242"/>
    </source>
</evidence>
<dbReference type="Proteomes" id="UP001558713">
    <property type="component" value="Unassembled WGS sequence"/>
</dbReference>
<sequence>MNSSGDDNDASGSQDEPPLASPGNESLEKEETMNTALSHIMEVKNTFHDQEHKFKTYLVLLKDYGAKRIDVPTLIPRVKELFKGYNNLIVGLNCFLQPGCEITLDDAEDDAQELHN</sequence>
<evidence type="ECO:0000256" key="4">
    <source>
        <dbReference type="PROSITE-ProRule" id="PRU00810"/>
    </source>
</evidence>
<keyword evidence="3 4" id="KW-0539">Nucleus</keyword>
<dbReference type="PANTHER" id="PTHR12346:SF0">
    <property type="entry name" value="SIN3A, ISOFORM G"/>
    <property type="match status" value="1"/>
</dbReference>
<organism evidence="6 7">
    <name type="scientific">Cardamine amara subsp. amara</name>
    <dbReference type="NCBI Taxonomy" id="228776"/>
    <lineage>
        <taxon>Eukaryota</taxon>
        <taxon>Viridiplantae</taxon>
        <taxon>Streptophyta</taxon>
        <taxon>Embryophyta</taxon>
        <taxon>Tracheophyta</taxon>
        <taxon>Spermatophyta</taxon>
        <taxon>Magnoliopsida</taxon>
        <taxon>eudicotyledons</taxon>
        <taxon>Gunneridae</taxon>
        <taxon>Pentapetalae</taxon>
        <taxon>rosids</taxon>
        <taxon>malvids</taxon>
        <taxon>Brassicales</taxon>
        <taxon>Brassicaceae</taxon>
        <taxon>Cardamineae</taxon>
        <taxon>Cardamine</taxon>
    </lineage>
</organism>
<gene>
    <name evidence="6" type="ORF">V5N11_018023</name>
</gene>
<dbReference type="PANTHER" id="PTHR12346">
    <property type="entry name" value="SIN3B-RELATED"/>
    <property type="match status" value="1"/>
</dbReference>
<dbReference type="GO" id="GO:0005634">
    <property type="term" value="C:nucleus"/>
    <property type="evidence" value="ECO:0007669"/>
    <property type="project" value="UniProtKB-SubCell"/>
</dbReference>
<dbReference type="InterPro" id="IPR039774">
    <property type="entry name" value="Sin3-like"/>
</dbReference>
<evidence type="ECO:0000256" key="5">
    <source>
        <dbReference type="SAM" id="MobiDB-lite"/>
    </source>
</evidence>
<dbReference type="InterPro" id="IPR003822">
    <property type="entry name" value="PAH"/>
</dbReference>
<keyword evidence="2" id="KW-0678">Repressor</keyword>
<dbReference type="Gene3D" id="1.20.1160.11">
    <property type="entry name" value="Paired amphipathic helix"/>
    <property type="match status" value="1"/>
</dbReference>
<dbReference type="PROSITE" id="PS51477">
    <property type="entry name" value="PAH"/>
    <property type="match status" value="1"/>
</dbReference>
<proteinExistence type="predicted"/>
<comment type="subcellular location">
    <subcellularLocation>
        <location evidence="1 4">Nucleus</location>
    </subcellularLocation>
</comment>
<dbReference type="AlphaFoldDB" id="A0ABD1B1X3"/>
<dbReference type="SUPFAM" id="SSF47762">
    <property type="entry name" value="PAH2 domain"/>
    <property type="match status" value="1"/>
</dbReference>
<feature type="region of interest" description="Disordered" evidence="5">
    <location>
        <begin position="1"/>
        <end position="32"/>
    </location>
</feature>
<protein>
    <submittedName>
        <fullName evidence="6">Paired amphipathic helix protein Sin3-like 2</fullName>
    </submittedName>
</protein>
<evidence type="ECO:0000313" key="7">
    <source>
        <dbReference type="Proteomes" id="UP001558713"/>
    </source>
</evidence>
<dbReference type="FunFam" id="1.20.1160.11:FF:000001">
    <property type="entry name" value="Paired amphipathic helix protein Sin3"/>
    <property type="match status" value="1"/>
</dbReference>